<dbReference type="PANTHER" id="PTHR43027:SF1">
    <property type="entry name" value="DOXORUBICIN RESISTANCE ABC TRANSPORTER PERMEASE PROTEIN DRRC-RELATED"/>
    <property type="match status" value="1"/>
</dbReference>
<evidence type="ECO:0000313" key="7">
    <source>
        <dbReference type="EMBL" id="SDK06763.1"/>
    </source>
</evidence>
<dbReference type="Proteomes" id="UP000242700">
    <property type="component" value="Unassembled WGS sequence"/>
</dbReference>
<dbReference type="InterPro" id="IPR052902">
    <property type="entry name" value="ABC-2_transporter"/>
</dbReference>
<gene>
    <name evidence="7" type="ORF">SAMN05216187_104218</name>
</gene>
<feature type="transmembrane region" description="Helical" evidence="5">
    <location>
        <begin position="195"/>
        <end position="220"/>
    </location>
</feature>
<dbReference type="PANTHER" id="PTHR43027">
    <property type="entry name" value="DOXORUBICIN RESISTANCE ABC TRANSPORTER PERMEASE PROTEIN DRRC-RELATED"/>
    <property type="match status" value="1"/>
</dbReference>
<accession>A0A1G8YVF9</accession>
<evidence type="ECO:0000256" key="5">
    <source>
        <dbReference type="SAM" id="Phobius"/>
    </source>
</evidence>
<evidence type="ECO:0000259" key="6">
    <source>
        <dbReference type="Pfam" id="PF12698"/>
    </source>
</evidence>
<evidence type="ECO:0000256" key="3">
    <source>
        <dbReference type="ARBA" id="ARBA00022989"/>
    </source>
</evidence>
<organism evidence="7 8">
    <name type="scientific">Jeotgalicoccus aerolatus</name>
    <dbReference type="NCBI Taxonomy" id="709510"/>
    <lineage>
        <taxon>Bacteria</taxon>
        <taxon>Bacillati</taxon>
        <taxon>Bacillota</taxon>
        <taxon>Bacilli</taxon>
        <taxon>Bacillales</taxon>
        <taxon>Staphylococcaceae</taxon>
        <taxon>Jeotgalicoccus</taxon>
    </lineage>
</organism>
<protein>
    <submittedName>
        <fullName evidence="7">ABC-2 type transport system permease protein</fullName>
    </submittedName>
</protein>
<dbReference type="RefSeq" id="WP_092596667.1">
    <property type="nucleotide sequence ID" value="NZ_FNFI01000004.1"/>
</dbReference>
<evidence type="ECO:0000313" key="8">
    <source>
        <dbReference type="Proteomes" id="UP000242700"/>
    </source>
</evidence>
<dbReference type="Pfam" id="PF12698">
    <property type="entry name" value="ABC2_membrane_3"/>
    <property type="match status" value="1"/>
</dbReference>
<evidence type="ECO:0000256" key="1">
    <source>
        <dbReference type="ARBA" id="ARBA00004141"/>
    </source>
</evidence>
<reference evidence="8" key="1">
    <citation type="submission" date="2016-10" db="EMBL/GenBank/DDBJ databases">
        <authorList>
            <person name="Varghese N."/>
            <person name="Submissions S."/>
        </authorList>
    </citation>
    <scope>NUCLEOTIDE SEQUENCE [LARGE SCALE GENOMIC DNA]</scope>
    <source>
        <strain evidence="8">CGMCC 1.8911</strain>
    </source>
</reference>
<keyword evidence="3 5" id="KW-1133">Transmembrane helix</keyword>
<feature type="transmembrane region" description="Helical" evidence="5">
    <location>
        <begin position="150"/>
        <end position="174"/>
    </location>
</feature>
<feature type="transmembrane region" description="Helical" evidence="5">
    <location>
        <begin position="320"/>
        <end position="342"/>
    </location>
</feature>
<dbReference type="GO" id="GO:0140359">
    <property type="term" value="F:ABC-type transporter activity"/>
    <property type="evidence" value="ECO:0007669"/>
    <property type="project" value="InterPro"/>
</dbReference>
<name>A0A1G8YVF9_9STAP</name>
<keyword evidence="2 5" id="KW-0812">Transmembrane</keyword>
<dbReference type="InterPro" id="IPR013525">
    <property type="entry name" value="ABC2_TM"/>
</dbReference>
<dbReference type="OrthoDB" id="9771731at2"/>
<dbReference type="STRING" id="586411.SAMN05216187_104218"/>
<sequence length="350" mass="38951">MNFLRLIYYLLVINFKDFGFIFWTIGYPLVLVTIFMATTSNLAGDDLEEIKVGAAEDSEYFEALKQVEFITVNEMTVSEARTSLSEENITGYINKDGTLIVEENGFEASILESVINQIQQTYTLGIPPENFNFDVDFIETNEMETEPQVVMYYSTVAMISLYTVFTSMELISSMRPNLSTMGARFSASPFSKTKYILASSIAGLFLGLLSNGLVIGYLMIFNDSVLFNHLPATLGIIVAGNIAGLGLGFIIGLTPRVNINVKSIVPVVFIVGLAFLAGLMGPGVRTVVNRELPFINQLNPLAHVTDTIYRVNLMDNFDSYWTTIAFLIGITVVSFFITLIALRRKQYDHI</sequence>
<evidence type="ECO:0000256" key="2">
    <source>
        <dbReference type="ARBA" id="ARBA00022692"/>
    </source>
</evidence>
<dbReference type="EMBL" id="FNFI01000004">
    <property type="protein sequence ID" value="SDK06763.1"/>
    <property type="molecule type" value="Genomic_DNA"/>
</dbReference>
<proteinExistence type="predicted"/>
<keyword evidence="4 5" id="KW-0472">Membrane</keyword>
<evidence type="ECO:0000256" key="4">
    <source>
        <dbReference type="ARBA" id="ARBA00023136"/>
    </source>
</evidence>
<feature type="transmembrane region" description="Helical" evidence="5">
    <location>
        <begin position="20"/>
        <end position="38"/>
    </location>
</feature>
<feature type="transmembrane region" description="Helical" evidence="5">
    <location>
        <begin position="232"/>
        <end position="252"/>
    </location>
</feature>
<comment type="subcellular location">
    <subcellularLocation>
        <location evidence="1">Membrane</location>
        <topology evidence="1">Multi-pass membrane protein</topology>
    </subcellularLocation>
</comment>
<dbReference type="AlphaFoldDB" id="A0A1G8YVF9"/>
<feature type="domain" description="ABC-2 type transporter transmembrane" evidence="6">
    <location>
        <begin position="19"/>
        <end position="340"/>
    </location>
</feature>
<feature type="transmembrane region" description="Helical" evidence="5">
    <location>
        <begin position="264"/>
        <end position="284"/>
    </location>
</feature>
<dbReference type="GO" id="GO:0016020">
    <property type="term" value="C:membrane"/>
    <property type="evidence" value="ECO:0007669"/>
    <property type="project" value="UniProtKB-SubCell"/>
</dbReference>